<evidence type="ECO:0000256" key="12">
    <source>
        <dbReference type="SAM" id="MobiDB-lite"/>
    </source>
</evidence>
<dbReference type="PANTHER" id="PTHR43381:SF5">
    <property type="entry name" value="TR-TYPE G DOMAIN-CONTAINING PROTEIN"/>
    <property type="match status" value="1"/>
</dbReference>
<feature type="region of interest" description="Disordered" evidence="12">
    <location>
        <begin position="190"/>
        <end position="308"/>
    </location>
</feature>
<sequence>MSEVTVKDLAKIVGATPERLLVQLAEAGVAASSADSLISDSDKMKLLAHLRQGTAATAGAPRPNRITLQRKKQEEIKVGGGAARGKTVAVEYRTRKTYVARDMADASQQPVSESPAVAPAAEPATAPEVAPAKTAPVSAPEPAPTPVVASADAVAAEPVVETPAPEVTPSPEKPEAAPAPAAFDTVLEEAPEAERSAETQSPEVDEVTGRPKSRLRIIAMPSEAPGIDITKSDNLSGRGNSSSDEPERKKGAKHGGKGRHERESQGGRAELHLGAGAHERRAKRAKKATGRGGATAAKQTNFERPTAPVVRDVTVPETISVADLAQKMSVKGVDVVKTLFSMGVMATINQMIDQDTAILVIEEMGHNAIPQSESSLEEELMDAVEQGVALPRPPVVTVMGHVDHGKTSLLDYIRRAKVTAGEAGGITQHVGAYHVETSRGVISFLDTPGHEAFTAMRARGASVTDLVILVVAADDGVMPQTKEAIHHARAADVPIVVAINKIDKPNTDLERVRSELSQEGVISEDWGGDTQFVPVSAKTGQGIDELLDAVLIQAEVLELKAPVEGHAKGTVVESSLEKGRGPVATVLVRSGTLNKGDVVLVGQEYGRVRAMLDENGQPIESAGPSIPVVILGLSGTPQAGDDLVVLEDERKAREIALFRAGKYRDSRLASQQSSKLENLFEQMKEGEVATLNVLVKSDVQGSAEAIRDSLNKLSTDEVKVNVLMSGVGGITESDVNLALTSNAIMIGFNVRAEASARKLAAAQNVEIRYYSIIYEMIDDVKQAMAGLLGTETQEKIVGLVEVRDVFRSPKFGAIAGCMVTEGLIRRGNPIRVLRDNIVIYEGELESLRRFKDDVQEVRSGFDCGIGVKNYNDVRVGDIIEVFERVEVQRTMD</sequence>
<evidence type="ECO:0000256" key="5">
    <source>
        <dbReference type="ARBA" id="ARBA00022540"/>
    </source>
</evidence>
<evidence type="ECO:0000256" key="11">
    <source>
        <dbReference type="RuleBase" id="RU000645"/>
    </source>
</evidence>
<dbReference type="Pfam" id="PF11987">
    <property type="entry name" value="IF-2"/>
    <property type="match status" value="1"/>
</dbReference>
<feature type="region of interest" description="Disordered" evidence="12">
    <location>
        <begin position="103"/>
        <end position="146"/>
    </location>
</feature>
<dbReference type="InterPro" id="IPR005225">
    <property type="entry name" value="Small_GTP-bd"/>
</dbReference>
<evidence type="ECO:0000256" key="3">
    <source>
        <dbReference type="ARBA" id="ARBA00020675"/>
    </source>
</evidence>
<dbReference type="RefSeq" id="WP_066101974.1">
    <property type="nucleotide sequence ID" value="NZ_CP016027.1"/>
</dbReference>
<evidence type="ECO:0000256" key="10">
    <source>
        <dbReference type="RuleBase" id="RU000644"/>
    </source>
</evidence>
<evidence type="ECO:0000256" key="1">
    <source>
        <dbReference type="ARBA" id="ARBA00004496"/>
    </source>
</evidence>
<gene>
    <name evidence="9" type="primary">infB</name>
    <name evidence="14" type="ORF">A9404_11980</name>
</gene>
<feature type="binding site" evidence="9">
    <location>
        <begin position="400"/>
        <end position="407"/>
    </location>
    <ligand>
        <name>GTP</name>
        <dbReference type="ChEBI" id="CHEBI:37565"/>
    </ligand>
</feature>
<feature type="region of interest" description="G-domain" evidence="9">
    <location>
        <begin position="394"/>
        <end position="542"/>
    </location>
</feature>
<dbReference type="Gene3D" id="3.40.50.300">
    <property type="entry name" value="P-loop containing nucleotide triphosphate hydrolases"/>
    <property type="match status" value="1"/>
</dbReference>
<feature type="compositionally biased region" description="Low complexity" evidence="12">
    <location>
        <begin position="110"/>
        <end position="137"/>
    </location>
</feature>
<keyword evidence="8 9" id="KW-0342">GTP-binding</keyword>
<dbReference type="Pfam" id="PF03144">
    <property type="entry name" value="GTP_EFTU_D2"/>
    <property type="match status" value="1"/>
</dbReference>
<keyword evidence="15" id="KW-1185">Reference proteome</keyword>
<keyword evidence="5 9" id="KW-0396">Initiation factor</keyword>
<dbReference type="InterPro" id="IPR000795">
    <property type="entry name" value="T_Tr_GTP-bd_dom"/>
</dbReference>
<dbReference type="InterPro" id="IPR009000">
    <property type="entry name" value="Transl_B-barrel_sf"/>
</dbReference>
<dbReference type="NCBIfam" id="TIGR00487">
    <property type="entry name" value="IF-2"/>
    <property type="match status" value="1"/>
</dbReference>
<dbReference type="Gene3D" id="2.40.30.10">
    <property type="entry name" value="Translation factors"/>
    <property type="match status" value="2"/>
</dbReference>
<protein>
    <recommendedName>
        <fullName evidence="3 9">Translation initiation factor IF-2</fullName>
    </recommendedName>
</protein>
<dbReference type="NCBIfam" id="TIGR00231">
    <property type="entry name" value="small_GTP"/>
    <property type="match status" value="1"/>
</dbReference>
<keyword evidence="4 9" id="KW-0963">Cytoplasm</keyword>
<evidence type="ECO:0000256" key="7">
    <source>
        <dbReference type="ARBA" id="ARBA00022917"/>
    </source>
</evidence>
<dbReference type="SUPFAM" id="SSF46955">
    <property type="entry name" value="Putative DNA-binding domain"/>
    <property type="match status" value="1"/>
</dbReference>
<dbReference type="InterPro" id="IPR015760">
    <property type="entry name" value="TIF_IF2"/>
</dbReference>
<comment type="subcellular location">
    <subcellularLocation>
        <location evidence="1 9 11">Cytoplasm</location>
    </subcellularLocation>
</comment>
<feature type="binding site" evidence="9">
    <location>
        <begin position="500"/>
        <end position="503"/>
    </location>
    <ligand>
        <name>GTP</name>
        <dbReference type="ChEBI" id="CHEBI:37565"/>
    </ligand>
</feature>
<dbReference type="PROSITE" id="PS01176">
    <property type="entry name" value="IF2"/>
    <property type="match status" value="1"/>
</dbReference>
<dbReference type="FunFam" id="2.40.30.10:FF:000008">
    <property type="entry name" value="Translation initiation factor IF-2"/>
    <property type="match status" value="1"/>
</dbReference>
<dbReference type="AlphaFoldDB" id="A0A191ZJF2"/>
<dbReference type="InterPro" id="IPR006847">
    <property type="entry name" value="IF2_N"/>
</dbReference>
<evidence type="ECO:0000256" key="4">
    <source>
        <dbReference type="ARBA" id="ARBA00022490"/>
    </source>
</evidence>
<dbReference type="CDD" id="cd03702">
    <property type="entry name" value="IF2_mtIF2_II"/>
    <property type="match status" value="1"/>
</dbReference>
<evidence type="ECO:0000256" key="2">
    <source>
        <dbReference type="ARBA" id="ARBA00007733"/>
    </source>
</evidence>
<dbReference type="InterPro" id="IPR027417">
    <property type="entry name" value="P-loop_NTPase"/>
</dbReference>
<feature type="compositionally biased region" description="Polar residues" evidence="12">
    <location>
        <begin position="232"/>
        <end position="243"/>
    </location>
</feature>
<dbReference type="GO" id="GO:0003924">
    <property type="term" value="F:GTPase activity"/>
    <property type="evidence" value="ECO:0007669"/>
    <property type="project" value="UniProtKB-UniRule"/>
</dbReference>
<dbReference type="Pfam" id="PF00009">
    <property type="entry name" value="GTP_EFTU"/>
    <property type="match status" value="1"/>
</dbReference>
<evidence type="ECO:0000256" key="8">
    <source>
        <dbReference type="ARBA" id="ARBA00023134"/>
    </source>
</evidence>
<name>A0A191ZJF2_9GAMM</name>
<accession>A0A191ZJF2</accession>
<feature type="compositionally biased region" description="Basic residues" evidence="12">
    <location>
        <begin position="280"/>
        <end position="289"/>
    </location>
</feature>
<reference evidence="14 15" key="1">
    <citation type="submission" date="2016-06" db="EMBL/GenBank/DDBJ databases">
        <title>Insight into the functional genes involving in sulfur oxidation in Pearl River water.</title>
        <authorList>
            <person name="Luo J."/>
            <person name="Tan X."/>
            <person name="Lin W."/>
        </authorList>
    </citation>
    <scope>NUCLEOTIDE SEQUENCE [LARGE SCALE GENOMIC DNA]</scope>
    <source>
        <strain evidence="14 15">LS2</strain>
    </source>
</reference>
<keyword evidence="6 9" id="KW-0547">Nucleotide-binding</keyword>
<dbReference type="SUPFAM" id="SSF52156">
    <property type="entry name" value="Initiation factor IF2/eIF5b, domain 3"/>
    <property type="match status" value="1"/>
</dbReference>
<evidence type="ECO:0000259" key="13">
    <source>
        <dbReference type="PROSITE" id="PS51722"/>
    </source>
</evidence>
<feature type="binding site" evidence="9">
    <location>
        <begin position="446"/>
        <end position="450"/>
    </location>
    <ligand>
        <name>GTP</name>
        <dbReference type="ChEBI" id="CHEBI:37565"/>
    </ligand>
</feature>
<dbReference type="InterPro" id="IPR013575">
    <property type="entry name" value="IF2_assoc_dom_bac"/>
</dbReference>
<dbReference type="Gene3D" id="3.30.56.50">
    <property type="entry name" value="Putative DNA-binding domain, N-terminal subdomain of bacterial translation initiation factor IF2"/>
    <property type="match status" value="1"/>
</dbReference>
<dbReference type="CDD" id="cd01887">
    <property type="entry name" value="IF2_eIF5B"/>
    <property type="match status" value="1"/>
</dbReference>
<dbReference type="Pfam" id="PF08364">
    <property type="entry name" value="IF2_assoc"/>
    <property type="match status" value="1"/>
</dbReference>
<evidence type="ECO:0000313" key="14">
    <source>
        <dbReference type="EMBL" id="ANJ67995.1"/>
    </source>
</evidence>
<dbReference type="PANTHER" id="PTHR43381">
    <property type="entry name" value="TRANSLATION INITIATION FACTOR IF-2-RELATED"/>
    <property type="match status" value="1"/>
</dbReference>
<feature type="region of interest" description="Disordered" evidence="12">
    <location>
        <begin position="160"/>
        <end position="179"/>
    </location>
</feature>
<dbReference type="GO" id="GO:0005525">
    <property type="term" value="F:GTP binding"/>
    <property type="evidence" value="ECO:0007669"/>
    <property type="project" value="UniProtKB-KW"/>
</dbReference>
<dbReference type="GO" id="GO:0005829">
    <property type="term" value="C:cytosol"/>
    <property type="evidence" value="ECO:0007669"/>
    <property type="project" value="TreeGrafter"/>
</dbReference>
<dbReference type="FunFam" id="2.40.30.10:FF:000007">
    <property type="entry name" value="Translation initiation factor IF-2"/>
    <property type="match status" value="1"/>
</dbReference>
<dbReference type="Pfam" id="PF22042">
    <property type="entry name" value="EF-G_D2"/>
    <property type="match status" value="1"/>
</dbReference>
<dbReference type="InterPro" id="IPR036925">
    <property type="entry name" value="TIF_IF2_dom3_sf"/>
</dbReference>
<dbReference type="InterPro" id="IPR023115">
    <property type="entry name" value="TIF_IF2_dom3"/>
</dbReference>
<dbReference type="GO" id="GO:0003743">
    <property type="term" value="F:translation initiation factor activity"/>
    <property type="evidence" value="ECO:0007669"/>
    <property type="project" value="UniProtKB-UniRule"/>
</dbReference>
<dbReference type="SUPFAM" id="SSF50447">
    <property type="entry name" value="Translation proteins"/>
    <property type="match status" value="2"/>
</dbReference>
<dbReference type="OrthoDB" id="9811804at2"/>
<keyword evidence="7 9" id="KW-0648">Protein biosynthesis</keyword>
<evidence type="ECO:0000256" key="9">
    <source>
        <dbReference type="HAMAP-Rule" id="MF_00100"/>
    </source>
</evidence>
<dbReference type="Gene3D" id="3.40.50.10050">
    <property type="entry name" value="Translation initiation factor IF- 2, domain 3"/>
    <property type="match status" value="1"/>
</dbReference>
<dbReference type="Pfam" id="PF04760">
    <property type="entry name" value="IF2_N"/>
    <property type="match status" value="2"/>
</dbReference>
<dbReference type="CDD" id="cd03692">
    <property type="entry name" value="mtIF2_IVc"/>
    <property type="match status" value="1"/>
</dbReference>
<evidence type="ECO:0000313" key="15">
    <source>
        <dbReference type="Proteomes" id="UP000078596"/>
    </source>
</evidence>
<organism evidence="14 15">
    <name type="scientific">Halothiobacillus diazotrophicus</name>
    <dbReference type="NCBI Taxonomy" id="1860122"/>
    <lineage>
        <taxon>Bacteria</taxon>
        <taxon>Pseudomonadati</taxon>
        <taxon>Pseudomonadota</taxon>
        <taxon>Gammaproteobacteria</taxon>
        <taxon>Chromatiales</taxon>
        <taxon>Halothiobacillaceae</taxon>
        <taxon>Halothiobacillus</taxon>
    </lineage>
</organism>
<dbReference type="InterPro" id="IPR044145">
    <property type="entry name" value="IF2_II"/>
</dbReference>
<dbReference type="InterPro" id="IPR004161">
    <property type="entry name" value="EFTu-like_2"/>
</dbReference>
<dbReference type="FunFam" id="3.40.50.10050:FF:000001">
    <property type="entry name" value="Translation initiation factor IF-2"/>
    <property type="match status" value="1"/>
</dbReference>
<dbReference type="STRING" id="1860122.A9404_11980"/>
<dbReference type="HAMAP" id="MF_00100_B">
    <property type="entry name" value="IF_2_B"/>
    <property type="match status" value="1"/>
</dbReference>
<dbReference type="EMBL" id="CP016027">
    <property type="protein sequence ID" value="ANJ67995.1"/>
    <property type="molecule type" value="Genomic_DNA"/>
</dbReference>
<dbReference type="InterPro" id="IPR000178">
    <property type="entry name" value="TF_IF2_bacterial-like"/>
</dbReference>
<comment type="function">
    <text evidence="9 10">One of the essential components for the initiation of protein synthesis. Protects formylmethionyl-tRNA from spontaneous hydrolysis and promotes its binding to the 30S ribosomal subunits. Also involved in the hydrolysis of GTP during the formation of the 70S ribosomal complex.</text>
</comment>
<dbReference type="SUPFAM" id="SSF52540">
    <property type="entry name" value="P-loop containing nucleoside triphosphate hydrolases"/>
    <property type="match status" value="1"/>
</dbReference>
<proteinExistence type="inferred from homology"/>
<dbReference type="KEGG" id="haz:A9404_11980"/>
<dbReference type="FunFam" id="3.40.50.300:FF:000019">
    <property type="entry name" value="Translation initiation factor IF-2"/>
    <property type="match status" value="1"/>
</dbReference>
<dbReference type="Proteomes" id="UP000078596">
    <property type="component" value="Chromosome"/>
</dbReference>
<feature type="compositionally biased region" description="Basic and acidic residues" evidence="12">
    <location>
        <begin position="258"/>
        <end position="271"/>
    </location>
</feature>
<feature type="domain" description="Tr-type G" evidence="13">
    <location>
        <begin position="391"/>
        <end position="560"/>
    </location>
</feature>
<dbReference type="InterPro" id="IPR053905">
    <property type="entry name" value="EF-G-like_DII"/>
</dbReference>
<evidence type="ECO:0000256" key="6">
    <source>
        <dbReference type="ARBA" id="ARBA00022741"/>
    </source>
</evidence>
<comment type="similarity">
    <text evidence="2 9 10">Belongs to the TRAFAC class translation factor GTPase superfamily. Classic translation factor GTPase family. IF-2 subfamily.</text>
</comment>
<dbReference type="InterPro" id="IPR009061">
    <property type="entry name" value="DNA-bd_dom_put_sf"/>
</dbReference>
<dbReference type="PROSITE" id="PS51722">
    <property type="entry name" value="G_TR_2"/>
    <property type="match status" value="1"/>
</dbReference>